<dbReference type="EMBL" id="JAGRRH010000025">
    <property type="protein sequence ID" value="KAG7342440.1"/>
    <property type="molecule type" value="Genomic_DNA"/>
</dbReference>
<reference evidence="1" key="1">
    <citation type="journal article" date="2021" name="Sci. Rep.">
        <title>Diploid genomic architecture of Nitzschia inconspicua, an elite biomass production diatom.</title>
        <authorList>
            <person name="Oliver A."/>
            <person name="Podell S."/>
            <person name="Pinowska A."/>
            <person name="Traller J.C."/>
            <person name="Smith S.R."/>
            <person name="McClure R."/>
            <person name="Beliaev A."/>
            <person name="Bohutskyi P."/>
            <person name="Hill E.A."/>
            <person name="Rabines A."/>
            <person name="Zheng H."/>
            <person name="Allen L.Z."/>
            <person name="Kuo A."/>
            <person name="Grigoriev I.V."/>
            <person name="Allen A.E."/>
            <person name="Hazlebeck D."/>
            <person name="Allen E.E."/>
        </authorList>
    </citation>
    <scope>NUCLEOTIDE SEQUENCE</scope>
    <source>
        <strain evidence="1">Hildebrandi</strain>
    </source>
</reference>
<evidence type="ECO:0000313" key="2">
    <source>
        <dbReference type="Proteomes" id="UP000693970"/>
    </source>
</evidence>
<evidence type="ECO:0000313" key="1">
    <source>
        <dbReference type="EMBL" id="KAG7342440.1"/>
    </source>
</evidence>
<protein>
    <submittedName>
        <fullName evidence="1">Uncharacterized protein</fullName>
    </submittedName>
</protein>
<dbReference type="AlphaFoldDB" id="A0A9K3KF30"/>
<keyword evidence="2" id="KW-1185">Reference proteome</keyword>
<dbReference type="Proteomes" id="UP000693970">
    <property type="component" value="Unassembled WGS sequence"/>
</dbReference>
<sequence length="67" mass="7717">MRSKQDKKSRRLERRKIRFDGARDGALADHRMPFDRDPNSSDRSGNYFTAELGSAVFGGYFIMVDCL</sequence>
<organism evidence="1 2">
    <name type="scientific">Nitzschia inconspicua</name>
    <dbReference type="NCBI Taxonomy" id="303405"/>
    <lineage>
        <taxon>Eukaryota</taxon>
        <taxon>Sar</taxon>
        <taxon>Stramenopiles</taxon>
        <taxon>Ochrophyta</taxon>
        <taxon>Bacillariophyta</taxon>
        <taxon>Bacillariophyceae</taxon>
        <taxon>Bacillariophycidae</taxon>
        <taxon>Bacillariales</taxon>
        <taxon>Bacillariaceae</taxon>
        <taxon>Nitzschia</taxon>
    </lineage>
</organism>
<reference evidence="1" key="2">
    <citation type="submission" date="2021-04" db="EMBL/GenBank/DDBJ databases">
        <authorList>
            <person name="Podell S."/>
        </authorList>
    </citation>
    <scope>NUCLEOTIDE SEQUENCE</scope>
    <source>
        <strain evidence="1">Hildebrandi</strain>
    </source>
</reference>
<proteinExistence type="predicted"/>
<gene>
    <name evidence="1" type="ORF">IV203_007533</name>
</gene>
<name>A0A9K3KF30_9STRA</name>
<accession>A0A9K3KF30</accession>
<comment type="caution">
    <text evidence="1">The sequence shown here is derived from an EMBL/GenBank/DDBJ whole genome shotgun (WGS) entry which is preliminary data.</text>
</comment>